<reference evidence="2 3" key="1">
    <citation type="submission" date="2018-02" db="EMBL/GenBank/DDBJ databases">
        <title>The genomes of Aspergillus section Nigri reveals drivers in fungal speciation.</title>
        <authorList>
            <consortium name="DOE Joint Genome Institute"/>
            <person name="Vesth T.C."/>
            <person name="Nybo J."/>
            <person name="Theobald S."/>
            <person name="Brandl J."/>
            <person name="Frisvad J.C."/>
            <person name="Nielsen K.F."/>
            <person name="Lyhne E.K."/>
            <person name="Kogle M.E."/>
            <person name="Kuo A."/>
            <person name="Riley R."/>
            <person name="Clum A."/>
            <person name="Nolan M."/>
            <person name="Lipzen A."/>
            <person name="Salamov A."/>
            <person name="Henrissat B."/>
            <person name="Wiebenga A."/>
            <person name="De vries R.P."/>
            <person name="Grigoriev I.V."/>
            <person name="Mortensen U.H."/>
            <person name="Andersen M.R."/>
            <person name="Baker S.E."/>
        </authorList>
    </citation>
    <scope>NUCLEOTIDE SEQUENCE [LARGE SCALE GENOMIC DNA]</scope>
    <source>
        <strain evidence="2 3">CBS 313.89</strain>
    </source>
</reference>
<evidence type="ECO:0000313" key="2">
    <source>
        <dbReference type="EMBL" id="RAK74871.1"/>
    </source>
</evidence>
<accession>A0A8G1RQK4</accession>
<sequence>MAKIGDKSKRAYAKTRSTLKPKGKAKRLAWSESAELDLLLTIAYVKKIKLSEEEWKEVGDRIGGSWNAARQRYGTRMSHKFPDWKRGSRADKELLTSSANPHGSVDAGVQPGEADTTMHDHNDNNEWDDCTSEGGDIAPGIPEEQTRADQAETGLGRVC</sequence>
<dbReference type="RefSeq" id="XP_040798881.1">
    <property type="nucleotide sequence ID" value="XM_040950263.1"/>
</dbReference>
<evidence type="ECO:0000256" key="1">
    <source>
        <dbReference type="SAM" id="MobiDB-lite"/>
    </source>
</evidence>
<keyword evidence="3" id="KW-1185">Reference proteome</keyword>
<dbReference type="AlphaFoldDB" id="A0A8G1RQK4"/>
<organism evidence="2 3">
    <name type="scientific">Aspergillus fijiensis CBS 313.89</name>
    <dbReference type="NCBI Taxonomy" id="1448319"/>
    <lineage>
        <taxon>Eukaryota</taxon>
        <taxon>Fungi</taxon>
        <taxon>Dikarya</taxon>
        <taxon>Ascomycota</taxon>
        <taxon>Pezizomycotina</taxon>
        <taxon>Eurotiomycetes</taxon>
        <taxon>Eurotiomycetidae</taxon>
        <taxon>Eurotiales</taxon>
        <taxon>Aspergillaceae</taxon>
        <taxon>Aspergillus</taxon>
    </lineage>
</organism>
<evidence type="ECO:0000313" key="3">
    <source>
        <dbReference type="Proteomes" id="UP000249789"/>
    </source>
</evidence>
<feature type="region of interest" description="Disordered" evidence="1">
    <location>
        <begin position="1"/>
        <end position="26"/>
    </location>
</feature>
<dbReference type="Proteomes" id="UP000249789">
    <property type="component" value="Unassembled WGS sequence"/>
</dbReference>
<gene>
    <name evidence="2" type="ORF">BO72DRAFT_529828</name>
</gene>
<feature type="region of interest" description="Disordered" evidence="1">
    <location>
        <begin position="96"/>
        <end position="159"/>
    </location>
</feature>
<proteinExistence type="predicted"/>
<dbReference type="GeneID" id="63867598"/>
<feature type="compositionally biased region" description="Basic residues" evidence="1">
    <location>
        <begin position="10"/>
        <end position="26"/>
    </location>
</feature>
<dbReference type="EMBL" id="KZ824664">
    <property type="protein sequence ID" value="RAK74871.1"/>
    <property type="molecule type" value="Genomic_DNA"/>
</dbReference>
<name>A0A8G1RQK4_9EURO</name>
<protein>
    <submittedName>
        <fullName evidence="2">Uncharacterized protein</fullName>
    </submittedName>
</protein>
<dbReference type="VEuPathDB" id="FungiDB:BO72DRAFT_529828"/>
<dbReference type="OrthoDB" id="4505038at2759"/>